<feature type="chain" id="PRO_5025592947" description="Pectinesterase inhibitor domain-containing protein" evidence="4">
    <location>
        <begin position="23"/>
        <end position="179"/>
    </location>
</feature>
<feature type="signal peptide" evidence="4">
    <location>
        <begin position="1"/>
        <end position="22"/>
    </location>
</feature>
<organism evidence="6 7">
    <name type="scientific">Hibiscus syriacus</name>
    <name type="common">Rose of Sharon</name>
    <dbReference type="NCBI Taxonomy" id="106335"/>
    <lineage>
        <taxon>Eukaryota</taxon>
        <taxon>Viridiplantae</taxon>
        <taxon>Streptophyta</taxon>
        <taxon>Embryophyta</taxon>
        <taxon>Tracheophyta</taxon>
        <taxon>Spermatophyta</taxon>
        <taxon>Magnoliopsida</taxon>
        <taxon>eudicotyledons</taxon>
        <taxon>Gunneridae</taxon>
        <taxon>Pentapetalae</taxon>
        <taxon>rosids</taxon>
        <taxon>malvids</taxon>
        <taxon>Malvales</taxon>
        <taxon>Malvaceae</taxon>
        <taxon>Malvoideae</taxon>
        <taxon>Hibiscus</taxon>
    </lineage>
</organism>
<dbReference type="NCBIfam" id="TIGR01614">
    <property type="entry name" value="PME_inhib"/>
    <property type="match status" value="1"/>
</dbReference>
<keyword evidence="1 4" id="KW-0732">Signal</keyword>
<evidence type="ECO:0000259" key="5">
    <source>
        <dbReference type="SMART" id="SM00856"/>
    </source>
</evidence>
<dbReference type="AlphaFoldDB" id="A0A6A2WZY5"/>
<dbReference type="InterPro" id="IPR034086">
    <property type="entry name" value="PMEI_plant"/>
</dbReference>
<dbReference type="SUPFAM" id="SSF101148">
    <property type="entry name" value="Plant invertase/pectin methylesterase inhibitor"/>
    <property type="match status" value="1"/>
</dbReference>
<keyword evidence="2" id="KW-1015">Disulfide bond</keyword>
<evidence type="ECO:0000256" key="1">
    <source>
        <dbReference type="ARBA" id="ARBA00022729"/>
    </source>
</evidence>
<comment type="caution">
    <text evidence="6">The sequence shown here is derived from an EMBL/GenBank/DDBJ whole genome shotgun (WGS) entry which is preliminary data.</text>
</comment>
<dbReference type="CDD" id="cd15797">
    <property type="entry name" value="PMEI"/>
    <property type="match status" value="1"/>
</dbReference>
<comment type="similarity">
    <text evidence="3">Belongs to the PMEI family.</text>
</comment>
<evidence type="ECO:0000256" key="3">
    <source>
        <dbReference type="ARBA" id="ARBA00038471"/>
    </source>
</evidence>
<evidence type="ECO:0000313" key="6">
    <source>
        <dbReference type="EMBL" id="KAE8667823.1"/>
    </source>
</evidence>
<accession>A0A6A2WZY5</accession>
<feature type="domain" description="Pectinesterase inhibitor" evidence="5">
    <location>
        <begin position="30"/>
        <end position="174"/>
    </location>
</feature>
<reference evidence="6" key="1">
    <citation type="submission" date="2019-09" db="EMBL/GenBank/DDBJ databases">
        <title>Draft genome information of white flower Hibiscus syriacus.</title>
        <authorList>
            <person name="Kim Y.-M."/>
        </authorList>
    </citation>
    <scope>NUCLEOTIDE SEQUENCE [LARGE SCALE GENOMIC DNA]</scope>
    <source>
        <strain evidence="6">YM2019G1</strain>
    </source>
</reference>
<evidence type="ECO:0000313" key="7">
    <source>
        <dbReference type="Proteomes" id="UP000436088"/>
    </source>
</evidence>
<evidence type="ECO:0000256" key="2">
    <source>
        <dbReference type="ARBA" id="ARBA00023157"/>
    </source>
</evidence>
<dbReference type="PANTHER" id="PTHR36710:SF4">
    <property type="entry name" value="PLANT INVERTASE_PECTIN METHYLESTERASE INHIBITOR SUPERFAMILY PROTEIN"/>
    <property type="match status" value="1"/>
</dbReference>
<dbReference type="Gene3D" id="1.20.140.40">
    <property type="entry name" value="Invertase/pectin methylesterase inhibitor family protein"/>
    <property type="match status" value="1"/>
</dbReference>
<dbReference type="PANTHER" id="PTHR36710">
    <property type="entry name" value="PECTINESTERASE INHIBITOR-LIKE"/>
    <property type="match status" value="1"/>
</dbReference>
<gene>
    <name evidence="6" type="ORF">F3Y22_tig00112370pilonHSYRG00049</name>
</gene>
<dbReference type="EMBL" id="VEPZ02001565">
    <property type="protein sequence ID" value="KAE8667823.1"/>
    <property type="molecule type" value="Genomic_DNA"/>
</dbReference>
<dbReference type="InterPro" id="IPR006501">
    <property type="entry name" value="Pectinesterase_inhib_dom"/>
</dbReference>
<dbReference type="Proteomes" id="UP000436088">
    <property type="component" value="Unassembled WGS sequence"/>
</dbReference>
<sequence length="179" mass="20079">MRIALPLYTLFLFLLSISFDHGGHRNLVSADEALIQSECHNADVPTTCIRCVKSNPRSESANKIGIAAIILSCLSHSAGVQSANMTDLAMYTFEKDAKQMLLNCATGFFEAQVDLVNATDQLMNEDYNGTNSLVKQALVREVKCRRILEDRQLTYAAMVYDMRVYEELSNAVMRIVDRF</sequence>
<dbReference type="SMART" id="SM00856">
    <property type="entry name" value="PMEI"/>
    <property type="match status" value="1"/>
</dbReference>
<dbReference type="Pfam" id="PF04043">
    <property type="entry name" value="PMEI"/>
    <property type="match status" value="1"/>
</dbReference>
<name>A0A6A2WZY5_HIBSY</name>
<evidence type="ECO:0000256" key="4">
    <source>
        <dbReference type="SAM" id="SignalP"/>
    </source>
</evidence>
<keyword evidence="7" id="KW-1185">Reference proteome</keyword>
<proteinExistence type="inferred from homology"/>
<dbReference type="InterPro" id="IPR052421">
    <property type="entry name" value="PCW_Enzyme_Inhibitor"/>
</dbReference>
<protein>
    <recommendedName>
        <fullName evidence="5">Pectinesterase inhibitor domain-containing protein</fullName>
    </recommendedName>
</protein>
<dbReference type="OrthoDB" id="1866975at2759"/>
<dbReference type="GO" id="GO:0046910">
    <property type="term" value="F:pectinesterase inhibitor activity"/>
    <property type="evidence" value="ECO:0007669"/>
    <property type="project" value="InterPro"/>
</dbReference>
<dbReference type="InterPro" id="IPR035513">
    <property type="entry name" value="Invertase/methylesterase_inhib"/>
</dbReference>